<protein>
    <submittedName>
        <fullName evidence="3">Cell division protein FtsB</fullName>
    </submittedName>
</protein>
<dbReference type="GO" id="GO:0051301">
    <property type="term" value="P:cell division"/>
    <property type="evidence" value="ECO:0007669"/>
    <property type="project" value="UniProtKB-KW"/>
</dbReference>
<feature type="transmembrane region" description="Helical" evidence="2">
    <location>
        <begin position="36"/>
        <end position="60"/>
    </location>
</feature>
<feature type="transmembrane region" description="Helical" evidence="2">
    <location>
        <begin position="7"/>
        <end position="24"/>
    </location>
</feature>
<keyword evidence="3" id="KW-0132">Cell division</keyword>
<feature type="coiled-coil region" evidence="1">
    <location>
        <begin position="60"/>
        <end position="89"/>
    </location>
</feature>
<sequence>MKALKISITVIFLVFQLTILYLSFNINTVYNFILEYYNFFQVLSVVNLIISLLVLGVFWLKQQNKERANKKLENEIIQLKAKMFDLNEQITVLTKPSEDQNNSAKEQ</sequence>
<comment type="caution">
    <text evidence="3">The sequence shown here is derived from an EMBL/GenBank/DDBJ whole genome shotgun (WGS) entry which is preliminary data.</text>
</comment>
<keyword evidence="2" id="KW-0812">Transmembrane</keyword>
<dbReference type="AlphaFoldDB" id="A0AAE4BTC5"/>
<keyword evidence="2" id="KW-0472">Membrane</keyword>
<name>A0AAE4BTC5_9BACT</name>
<evidence type="ECO:0000256" key="2">
    <source>
        <dbReference type="SAM" id="Phobius"/>
    </source>
</evidence>
<evidence type="ECO:0000313" key="4">
    <source>
        <dbReference type="Proteomes" id="UP001185092"/>
    </source>
</evidence>
<keyword evidence="2" id="KW-1133">Transmembrane helix</keyword>
<accession>A0AAE4BTC5</accession>
<evidence type="ECO:0000256" key="1">
    <source>
        <dbReference type="SAM" id="Coils"/>
    </source>
</evidence>
<dbReference type="Proteomes" id="UP001185092">
    <property type="component" value="Unassembled WGS sequence"/>
</dbReference>
<proteinExistence type="predicted"/>
<keyword evidence="4" id="KW-1185">Reference proteome</keyword>
<dbReference type="EMBL" id="JAVDQD010000003">
    <property type="protein sequence ID" value="MDR6239800.1"/>
    <property type="molecule type" value="Genomic_DNA"/>
</dbReference>
<organism evidence="3 4">
    <name type="scientific">Aureibacter tunicatorum</name>
    <dbReference type="NCBI Taxonomy" id="866807"/>
    <lineage>
        <taxon>Bacteria</taxon>
        <taxon>Pseudomonadati</taxon>
        <taxon>Bacteroidota</taxon>
        <taxon>Cytophagia</taxon>
        <taxon>Cytophagales</taxon>
        <taxon>Persicobacteraceae</taxon>
        <taxon>Aureibacter</taxon>
    </lineage>
</organism>
<keyword evidence="1" id="KW-0175">Coiled coil</keyword>
<gene>
    <name evidence="3" type="ORF">HNQ88_002848</name>
</gene>
<evidence type="ECO:0000313" key="3">
    <source>
        <dbReference type="EMBL" id="MDR6239800.1"/>
    </source>
</evidence>
<keyword evidence="3" id="KW-0131">Cell cycle</keyword>
<dbReference type="RefSeq" id="WP_309939579.1">
    <property type="nucleotide sequence ID" value="NZ_AP025305.1"/>
</dbReference>
<reference evidence="3" key="1">
    <citation type="submission" date="2023-07" db="EMBL/GenBank/DDBJ databases">
        <title>Genomic Encyclopedia of Type Strains, Phase IV (KMG-IV): sequencing the most valuable type-strain genomes for metagenomic binning, comparative biology and taxonomic classification.</title>
        <authorList>
            <person name="Goeker M."/>
        </authorList>
    </citation>
    <scope>NUCLEOTIDE SEQUENCE</scope>
    <source>
        <strain evidence="3">DSM 26174</strain>
    </source>
</reference>